<dbReference type="EMBL" id="FMSV02000361">
    <property type="protein sequence ID" value="SEH05574.1"/>
    <property type="molecule type" value="Genomic_DNA"/>
</dbReference>
<dbReference type="RefSeq" id="WP_103919482.1">
    <property type="nucleotide sequence ID" value="NZ_FMSV02000010.1"/>
</dbReference>
<keyword evidence="5" id="KW-1185">Reference proteome</keyword>
<reference evidence="2 5" key="1">
    <citation type="submission" date="2016-10" db="EMBL/GenBank/DDBJ databases">
        <authorList>
            <person name="de Groot N.N."/>
        </authorList>
    </citation>
    <scope>NUCLEOTIDE SEQUENCE [LARGE SCALE GENOMIC DNA]</scope>
    <source>
        <strain evidence="2">MBHS1</strain>
    </source>
</reference>
<evidence type="ECO:0000256" key="1">
    <source>
        <dbReference type="SAM" id="SignalP"/>
    </source>
</evidence>
<dbReference type="EMBL" id="FMSV02000010">
    <property type="protein sequence ID" value="SEH04185.1"/>
    <property type="molecule type" value="Genomic_DNA"/>
</dbReference>
<feature type="signal peptide" evidence="1">
    <location>
        <begin position="1"/>
        <end position="22"/>
    </location>
</feature>
<feature type="chain" id="PRO_5015065441" description="Phytase-like domain-containing protein" evidence="1">
    <location>
        <begin position="23"/>
        <end position="172"/>
    </location>
</feature>
<accession>A0A1H6F588</accession>
<evidence type="ECO:0000313" key="5">
    <source>
        <dbReference type="Proteomes" id="UP000236724"/>
    </source>
</evidence>
<organism evidence="2 5">
    <name type="scientific">Candidatus Venteria ishoeyi</name>
    <dbReference type="NCBI Taxonomy" id="1899563"/>
    <lineage>
        <taxon>Bacteria</taxon>
        <taxon>Pseudomonadati</taxon>
        <taxon>Pseudomonadota</taxon>
        <taxon>Gammaproteobacteria</taxon>
        <taxon>Thiotrichales</taxon>
        <taxon>Thiotrichaceae</taxon>
        <taxon>Venteria</taxon>
    </lineage>
</organism>
<gene>
    <name evidence="2" type="ORF">MBHS_00030</name>
    <name evidence="3" type="ORF">MBHS_01429</name>
    <name evidence="4" type="ORF">MBHS_01704</name>
</gene>
<evidence type="ECO:0008006" key="6">
    <source>
        <dbReference type="Google" id="ProtNLM"/>
    </source>
</evidence>
<proteinExistence type="predicted"/>
<name>A0A1H6F588_9GAMM</name>
<dbReference type="AlphaFoldDB" id="A0A1H6F588"/>
<dbReference type="OrthoDB" id="5625751at2"/>
<evidence type="ECO:0000313" key="4">
    <source>
        <dbReference type="EMBL" id="SEH05849.1"/>
    </source>
</evidence>
<keyword evidence="1" id="KW-0732">Signal</keyword>
<protein>
    <recommendedName>
        <fullName evidence="6">Phytase-like domain-containing protein</fullName>
    </recommendedName>
</protein>
<sequence length="172" mass="19005">MSKLFHACSLLISLSLLNSVQAEILCTAIKPTQQKLCVIFSIMPDMATQQWFVESASGQSRSLPNMSAAMLQVSDIAIDEQGQWLAVLSVGEGHPILEVFALKSILQNSGKAQWEINPYPGWLSLEGWQAGILSLQTDRLLSGKVYDSSDWPEAETTQTYYLNPKTGKLSRK</sequence>
<dbReference type="Proteomes" id="UP000236724">
    <property type="component" value="Unassembled WGS sequence"/>
</dbReference>
<evidence type="ECO:0000313" key="2">
    <source>
        <dbReference type="EMBL" id="SEH04185.1"/>
    </source>
</evidence>
<dbReference type="EMBL" id="FMSV02000395">
    <property type="protein sequence ID" value="SEH05849.1"/>
    <property type="molecule type" value="Genomic_DNA"/>
</dbReference>
<evidence type="ECO:0000313" key="3">
    <source>
        <dbReference type="EMBL" id="SEH05574.1"/>
    </source>
</evidence>